<dbReference type="InterPro" id="IPR004568">
    <property type="entry name" value="Ppantetheine-prot_Trfase_dom"/>
</dbReference>
<dbReference type="InterPro" id="IPR050559">
    <property type="entry name" value="P-Pant_transferase_sf"/>
</dbReference>
<dbReference type="GO" id="GO:0006633">
    <property type="term" value="P:fatty acid biosynthetic process"/>
    <property type="evidence" value="ECO:0007669"/>
    <property type="project" value="InterPro"/>
</dbReference>
<evidence type="ECO:0000313" key="8">
    <source>
        <dbReference type="EMBL" id="MBE8718607.1"/>
    </source>
</evidence>
<dbReference type="Proteomes" id="UP000652567">
    <property type="component" value="Unassembled WGS sequence"/>
</dbReference>
<dbReference type="EMBL" id="PRDL01000001">
    <property type="protein sequence ID" value="MBE8718607.1"/>
    <property type="molecule type" value="Genomic_DNA"/>
</dbReference>
<dbReference type="PANTHER" id="PTHR12215:SF10">
    <property type="entry name" value="L-AMINOADIPATE-SEMIALDEHYDE DEHYDROGENASE-PHOSPHOPANTETHEINYL TRANSFERASE"/>
    <property type="match status" value="1"/>
</dbReference>
<dbReference type="NCBIfam" id="TIGR00556">
    <property type="entry name" value="pantethn_trn"/>
    <property type="match status" value="1"/>
</dbReference>
<dbReference type="GO" id="GO:0019878">
    <property type="term" value="P:lysine biosynthetic process via aminoadipic acid"/>
    <property type="evidence" value="ECO:0007669"/>
    <property type="project" value="TreeGrafter"/>
</dbReference>
<evidence type="ECO:0000259" key="6">
    <source>
        <dbReference type="Pfam" id="PF01648"/>
    </source>
</evidence>
<dbReference type="Gene3D" id="3.90.470.20">
    <property type="entry name" value="4'-phosphopantetheinyl transferase domain"/>
    <property type="match status" value="2"/>
</dbReference>
<evidence type="ECO:0000256" key="5">
    <source>
        <dbReference type="ARBA" id="ARBA00022842"/>
    </source>
</evidence>
<comment type="caution">
    <text evidence="8">The sequence shown here is derived from an EMBL/GenBank/DDBJ whole genome shotgun (WGS) entry which is preliminary data.</text>
</comment>
<organism evidence="8 9">
    <name type="scientific">Cellvibrio polysaccharolyticus</name>
    <dbReference type="NCBI Taxonomy" id="2082724"/>
    <lineage>
        <taxon>Bacteria</taxon>
        <taxon>Pseudomonadati</taxon>
        <taxon>Pseudomonadota</taxon>
        <taxon>Gammaproteobacteria</taxon>
        <taxon>Cellvibrionales</taxon>
        <taxon>Cellvibrionaceae</taxon>
        <taxon>Cellvibrio</taxon>
    </lineage>
</organism>
<evidence type="ECO:0000256" key="2">
    <source>
        <dbReference type="ARBA" id="ARBA00010990"/>
    </source>
</evidence>
<comment type="cofactor">
    <cofactor evidence="1">
        <name>Mg(2+)</name>
        <dbReference type="ChEBI" id="CHEBI:18420"/>
    </cofactor>
</comment>
<dbReference type="AlphaFoldDB" id="A0A928V8E2"/>
<dbReference type="GO" id="GO:0008897">
    <property type="term" value="F:holo-[acyl-carrier-protein] synthase activity"/>
    <property type="evidence" value="ECO:0007669"/>
    <property type="project" value="InterPro"/>
</dbReference>
<accession>A0A928V8E2</accession>
<gene>
    <name evidence="8" type="ORF">C4F51_15595</name>
</gene>
<sequence length="264" mass="29214">MGSTAMINTEKTNGLQPVTLYLLALSEQLPAEEALGWLSASERHQAENFSREASRNRYLQVRAAVRYCLAQHAGCTPQQLVIERSEAGKPQLVAPRPLFFSISHSDDQLAIAITTAGDIGIDLERIAARRPCAAIAERYFHPHETDKLQQLPAAEQTPFFFDLWTLKEAFFKAIGTGISSGLDKARFTLTGESITATFDPSLHETETHWQFQQWSSGAGYKMALALRHPLPPLVKQPVQLQWLQLPVVTGQQIQAATFSESAAT</sequence>
<keyword evidence="3" id="KW-0808">Transferase</keyword>
<evidence type="ECO:0000256" key="3">
    <source>
        <dbReference type="ARBA" id="ARBA00022679"/>
    </source>
</evidence>
<evidence type="ECO:0000313" key="9">
    <source>
        <dbReference type="Proteomes" id="UP000652567"/>
    </source>
</evidence>
<dbReference type="InterPro" id="IPR037143">
    <property type="entry name" value="4-PPantetheinyl_Trfase_dom_sf"/>
</dbReference>
<keyword evidence="9" id="KW-1185">Reference proteome</keyword>
<evidence type="ECO:0000259" key="7">
    <source>
        <dbReference type="Pfam" id="PF22624"/>
    </source>
</evidence>
<feature type="domain" description="4'-phosphopantetheinyl transferase N-terminal" evidence="7">
    <location>
        <begin position="34"/>
        <end position="112"/>
    </location>
</feature>
<reference evidence="8" key="1">
    <citation type="submission" date="2018-07" db="EMBL/GenBank/DDBJ databases">
        <title>Genome assembly of strain Ka43.</title>
        <authorList>
            <person name="Kukolya J."/>
            <person name="Nagy I."/>
            <person name="Horvath B."/>
            <person name="Toth A."/>
        </authorList>
    </citation>
    <scope>NUCLEOTIDE SEQUENCE</scope>
    <source>
        <strain evidence="8">KB43</strain>
    </source>
</reference>
<dbReference type="PANTHER" id="PTHR12215">
    <property type="entry name" value="PHOSPHOPANTETHEINE TRANSFERASE"/>
    <property type="match status" value="1"/>
</dbReference>
<evidence type="ECO:0008006" key="10">
    <source>
        <dbReference type="Google" id="ProtNLM"/>
    </source>
</evidence>
<dbReference type="InterPro" id="IPR055066">
    <property type="entry name" value="AASDHPPT_N"/>
</dbReference>
<protein>
    <recommendedName>
        <fullName evidence="10">4'-phosphopantetheinyl transferase</fullName>
    </recommendedName>
</protein>
<dbReference type="Pfam" id="PF22624">
    <property type="entry name" value="AASDHPPT_N"/>
    <property type="match status" value="1"/>
</dbReference>
<keyword evidence="4" id="KW-0479">Metal-binding</keyword>
<keyword evidence="5" id="KW-0460">Magnesium</keyword>
<name>A0A928V8E2_9GAMM</name>
<evidence type="ECO:0000256" key="4">
    <source>
        <dbReference type="ARBA" id="ARBA00022723"/>
    </source>
</evidence>
<dbReference type="SUPFAM" id="SSF56214">
    <property type="entry name" value="4'-phosphopantetheinyl transferase"/>
    <property type="match status" value="2"/>
</dbReference>
<comment type="similarity">
    <text evidence="2">Belongs to the P-Pant transferase superfamily. Gsp/Sfp/HetI/AcpT family.</text>
</comment>
<dbReference type="GO" id="GO:0005829">
    <property type="term" value="C:cytosol"/>
    <property type="evidence" value="ECO:0007669"/>
    <property type="project" value="TreeGrafter"/>
</dbReference>
<dbReference type="Pfam" id="PF01648">
    <property type="entry name" value="ACPS"/>
    <property type="match status" value="1"/>
</dbReference>
<proteinExistence type="inferred from homology"/>
<dbReference type="InterPro" id="IPR008278">
    <property type="entry name" value="4-PPantetheinyl_Trfase_dom"/>
</dbReference>
<evidence type="ECO:0000256" key="1">
    <source>
        <dbReference type="ARBA" id="ARBA00001946"/>
    </source>
</evidence>
<dbReference type="GO" id="GO:0000287">
    <property type="term" value="F:magnesium ion binding"/>
    <property type="evidence" value="ECO:0007669"/>
    <property type="project" value="InterPro"/>
</dbReference>
<feature type="domain" description="4'-phosphopantetheinyl transferase" evidence="6">
    <location>
        <begin position="119"/>
        <end position="225"/>
    </location>
</feature>